<sequence>MSTERRSSLIDAPTEILLEVIQHVPFDRDVVYQLAAIHPRINKILAKYEKSITGYFAHRNLPHASTDFPGEDLDHPGARYAWLSRCIQRYDAVDDIMAILVSSLNCYAVEKHNMALVNTGLLVFYRLQAVEDKAAFISSLPHDPLVALFLAIHYSTLTARYHSDGIINQRTYGQFFDENRIRLRSEIEFCFAEGAMHLGPEFIADTLLQADPADTTLMCLYHEHTAHDWEREPETDFQPPITQGPHQDPETKPITLFTLLQERLAELRDCPLQDVVGSIEDETDIPDHPLSWLSLAGKARLIQGLNLEARGSA</sequence>
<protein>
    <submittedName>
        <fullName evidence="1">Uncharacterized protein</fullName>
    </submittedName>
</protein>
<dbReference type="Proteomes" id="UP000800093">
    <property type="component" value="Unassembled WGS sequence"/>
</dbReference>
<gene>
    <name evidence="1" type="ORF">CC78DRAFT_228927</name>
</gene>
<organism evidence="1 2">
    <name type="scientific">Lojkania enalia</name>
    <dbReference type="NCBI Taxonomy" id="147567"/>
    <lineage>
        <taxon>Eukaryota</taxon>
        <taxon>Fungi</taxon>
        <taxon>Dikarya</taxon>
        <taxon>Ascomycota</taxon>
        <taxon>Pezizomycotina</taxon>
        <taxon>Dothideomycetes</taxon>
        <taxon>Pleosporomycetidae</taxon>
        <taxon>Pleosporales</taxon>
        <taxon>Pleosporales incertae sedis</taxon>
        <taxon>Lojkania</taxon>
    </lineage>
</organism>
<evidence type="ECO:0000313" key="1">
    <source>
        <dbReference type="EMBL" id="KAF2264521.1"/>
    </source>
</evidence>
<keyword evidence="2" id="KW-1185">Reference proteome</keyword>
<proteinExistence type="predicted"/>
<name>A0A9P4N8F3_9PLEO</name>
<accession>A0A9P4N8F3</accession>
<comment type="caution">
    <text evidence="1">The sequence shown here is derived from an EMBL/GenBank/DDBJ whole genome shotgun (WGS) entry which is preliminary data.</text>
</comment>
<dbReference type="OrthoDB" id="5372859at2759"/>
<dbReference type="AlphaFoldDB" id="A0A9P4N8F3"/>
<reference evidence="2" key="1">
    <citation type="journal article" date="2020" name="Stud. Mycol.">
        <title>101 Dothideomycetes genomes: A test case for predicting lifestyles and emergence of pathogens.</title>
        <authorList>
            <person name="Haridas S."/>
            <person name="Albert R."/>
            <person name="Binder M."/>
            <person name="Bloem J."/>
            <person name="LaButti K."/>
            <person name="Salamov A."/>
            <person name="Andreopoulos B."/>
            <person name="Baker S."/>
            <person name="Barry K."/>
            <person name="Bills G."/>
            <person name="Bluhm B."/>
            <person name="Cannon C."/>
            <person name="Castanera R."/>
            <person name="Culley D."/>
            <person name="Daum C."/>
            <person name="Ezra D."/>
            <person name="Gonzalez J."/>
            <person name="Henrissat B."/>
            <person name="Kuo A."/>
            <person name="Liang C."/>
            <person name="Lipzen A."/>
            <person name="Lutzoni F."/>
            <person name="Magnuson J."/>
            <person name="Mondo S."/>
            <person name="Nolan M."/>
            <person name="Ohm R."/>
            <person name="Pangilinan J."/>
            <person name="Park H.-J."/>
            <person name="Ramirez L."/>
            <person name="Alfaro M."/>
            <person name="Sun H."/>
            <person name="Tritt A."/>
            <person name="Yoshinaga Y."/>
            <person name="Zwiers L.-H."/>
            <person name="Turgeon B."/>
            <person name="Goodwin S."/>
            <person name="Spatafora J."/>
            <person name="Crous P."/>
            <person name="Grigoriev I."/>
        </authorList>
    </citation>
    <scope>NUCLEOTIDE SEQUENCE [LARGE SCALE GENOMIC DNA]</scope>
    <source>
        <strain evidence="2">CBS 304.66</strain>
    </source>
</reference>
<evidence type="ECO:0000313" key="2">
    <source>
        <dbReference type="Proteomes" id="UP000800093"/>
    </source>
</evidence>
<dbReference type="EMBL" id="ML986615">
    <property type="protein sequence ID" value="KAF2264521.1"/>
    <property type="molecule type" value="Genomic_DNA"/>
</dbReference>